<feature type="transmembrane region" description="Helical" evidence="10">
    <location>
        <begin position="371"/>
        <end position="393"/>
    </location>
</feature>
<reference evidence="11" key="1">
    <citation type="submission" date="2022-08" db="EMBL/GenBank/DDBJ databases">
        <title>Genome Sequence of the sulphate-reducing bacterium, Pseudodesulfovibrio portus JCM14722.</title>
        <authorList>
            <person name="Kondo R."/>
            <person name="Kataoka T."/>
        </authorList>
    </citation>
    <scope>NUCLEOTIDE SEQUENCE</scope>
    <source>
        <strain evidence="11">JCM 14722</strain>
    </source>
</reference>
<keyword evidence="7" id="KW-0406">Ion transport</keyword>
<gene>
    <name evidence="11" type="ORF">JCM14722_17980</name>
</gene>
<dbReference type="InterPro" id="IPR002528">
    <property type="entry name" value="MATE_fam"/>
</dbReference>
<evidence type="ECO:0000256" key="7">
    <source>
        <dbReference type="ARBA" id="ARBA00023065"/>
    </source>
</evidence>
<sequence length="437" mass="47706">MLSSTVMTFTDRMFLGGYSLHALSASVPASIAAFLFMCFFMGVVEYAGVFVAQYTGAGQPHKVGRAIWQGLWFCVPAGLILAGMWFLAEPLFVLGDHPPEVMRLEVIYFRILSLGGLPFLLGLGLSCFFSGRGLTKPIMVVTMIGTIINVPLDYCLIYGIGPFPELGIAGAGIATVIGYTLPVLMYARLVFTAENERTYRVRSAWRLDRDLFSRFMRFGLPGGVEFFLDIFAISFFVFMIGRFGEVELASTSAVFSIYNLAFMPIIGLNIAASIMVGQAMGDRNVAQASYATQSVFHLAMAYMAVMAVLFVVFPEFLLNLFRTRGEGPSDFSAVVDMGVVLMRYAAAFTLLDAVAIIYVGGLKGAGDTRFIMVVIGVASAVCMIGPILALYMLGARNIHGPWICLLAYVVFLATAFIVRFKKGPWQRIEVIDHKAAG</sequence>
<dbReference type="EMBL" id="AP026708">
    <property type="protein sequence ID" value="BDQ34256.1"/>
    <property type="molecule type" value="Genomic_DNA"/>
</dbReference>
<feature type="transmembrane region" description="Helical" evidence="10">
    <location>
        <begin position="31"/>
        <end position="54"/>
    </location>
</feature>
<keyword evidence="2" id="KW-0813">Transport</keyword>
<keyword evidence="6 10" id="KW-1133">Transmembrane helix</keyword>
<evidence type="ECO:0000256" key="8">
    <source>
        <dbReference type="ARBA" id="ARBA00023136"/>
    </source>
</evidence>
<dbReference type="PIRSF" id="PIRSF006603">
    <property type="entry name" value="DinF"/>
    <property type="match status" value="1"/>
</dbReference>
<evidence type="ECO:0000256" key="2">
    <source>
        <dbReference type="ARBA" id="ARBA00022448"/>
    </source>
</evidence>
<name>A0ABM8AS29_9BACT</name>
<evidence type="ECO:0000256" key="5">
    <source>
        <dbReference type="ARBA" id="ARBA00022692"/>
    </source>
</evidence>
<protein>
    <recommendedName>
        <fullName evidence="9">Multidrug-efflux transporter</fullName>
    </recommendedName>
</protein>
<feature type="transmembrane region" description="Helical" evidence="10">
    <location>
        <begin position="218"/>
        <end position="241"/>
    </location>
</feature>
<evidence type="ECO:0000256" key="10">
    <source>
        <dbReference type="SAM" id="Phobius"/>
    </source>
</evidence>
<evidence type="ECO:0000256" key="4">
    <source>
        <dbReference type="ARBA" id="ARBA00022475"/>
    </source>
</evidence>
<evidence type="ECO:0000313" key="11">
    <source>
        <dbReference type="EMBL" id="BDQ34256.1"/>
    </source>
</evidence>
<organism evidence="11 12">
    <name type="scientific">Pseudodesulfovibrio portus</name>
    <dbReference type="NCBI Taxonomy" id="231439"/>
    <lineage>
        <taxon>Bacteria</taxon>
        <taxon>Pseudomonadati</taxon>
        <taxon>Thermodesulfobacteriota</taxon>
        <taxon>Desulfovibrionia</taxon>
        <taxon>Desulfovibrionales</taxon>
        <taxon>Desulfovibrionaceae</taxon>
    </lineage>
</organism>
<proteinExistence type="predicted"/>
<evidence type="ECO:0000256" key="3">
    <source>
        <dbReference type="ARBA" id="ARBA00022449"/>
    </source>
</evidence>
<dbReference type="InterPro" id="IPR048279">
    <property type="entry name" value="MdtK-like"/>
</dbReference>
<feature type="transmembrane region" description="Helical" evidence="10">
    <location>
        <begin position="253"/>
        <end position="277"/>
    </location>
</feature>
<accession>A0ABM8AS29</accession>
<comment type="subcellular location">
    <subcellularLocation>
        <location evidence="1">Cell membrane</location>
        <topology evidence="1">Multi-pass membrane protein</topology>
    </subcellularLocation>
</comment>
<feature type="transmembrane region" description="Helical" evidence="10">
    <location>
        <begin position="341"/>
        <end position="359"/>
    </location>
</feature>
<keyword evidence="4" id="KW-1003">Cell membrane</keyword>
<dbReference type="PANTHER" id="PTHR43298:SF2">
    <property type="entry name" value="FMN_FAD EXPORTER YEEO-RELATED"/>
    <property type="match status" value="1"/>
</dbReference>
<feature type="transmembrane region" description="Helical" evidence="10">
    <location>
        <begin position="66"/>
        <end position="87"/>
    </location>
</feature>
<feature type="transmembrane region" description="Helical" evidence="10">
    <location>
        <begin position="138"/>
        <end position="160"/>
    </location>
</feature>
<evidence type="ECO:0000256" key="9">
    <source>
        <dbReference type="ARBA" id="ARBA00031636"/>
    </source>
</evidence>
<dbReference type="PANTHER" id="PTHR43298">
    <property type="entry name" value="MULTIDRUG RESISTANCE PROTEIN NORM-RELATED"/>
    <property type="match status" value="1"/>
</dbReference>
<keyword evidence="3" id="KW-0050">Antiport</keyword>
<dbReference type="Pfam" id="PF01554">
    <property type="entry name" value="MatE"/>
    <property type="match status" value="2"/>
</dbReference>
<dbReference type="InterPro" id="IPR050222">
    <property type="entry name" value="MATE_MdtK"/>
</dbReference>
<keyword evidence="8 10" id="KW-0472">Membrane</keyword>
<evidence type="ECO:0000256" key="1">
    <source>
        <dbReference type="ARBA" id="ARBA00004651"/>
    </source>
</evidence>
<feature type="transmembrane region" description="Helical" evidence="10">
    <location>
        <begin position="166"/>
        <end position="187"/>
    </location>
</feature>
<dbReference type="Proteomes" id="UP001061361">
    <property type="component" value="Chromosome"/>
</dbReference>
<dbReference type="NCBIfam" id="TIGR00797">
    <property type="entry name" value="matE"/>
    <property type="match status" value="1"/>
</dbReference>
<dbReference type="CDD" id="cd13133">
    <property type="entry name" value="MATE_like_7"/>
    <property type="match status" value="1"/>
</dbReference>
<evidence type="ECO:0000256" key="6">
    <source>
        <dbReference type="ARBA" id="ARBA00022989"/>
    </source>
</evidence>
<keyword evidence="5 10" id="KW-0812">Transmembrane</keyword>
<keyword evidence="12" id="KW-1185">Reference proteome</keyword>
<feature type="transmembrane region" description="Helical" evidence="10">
    <location>
        <begin position="298"/>
        <end position="321"/>
    </location>
</feature>
<feature type="transmembrane region" description="Helical" evidence="10">
    <location>
        <begin position="399"/>
        <end position="418"/>
    </location>
</feature>
<evidence type="ECO:0000313" key="12">
    <source>
        <dbReference type="Proteomes" id="UP001061361"/>
    </source>
</evidence>
<feature type="transmembrane region" description="Helical" evidence="10">
    <location>
        <begin position="107"/>
        <end position="131"/>
    </location>
</feature>